<comment type="caution">
    <text evidence="1">The sequence shown here is derived from an EMBL/GenBank/DDBJ whole genome shotgun (WGS) entry which is preliminary data.</text>
</comment>
<keyword evidence="2" id="KW-1185">Reference proteome</keyword>
<accession>A0ACC1J6G3</accession>
<gene>
    <name evidence="1" type="primary">ARC15</name>
    <name evidence="1" type="ORF">FBU59_004209</name>
</gene>
<evidence type="ECO:0000313" key="2">
    <source>
        <dbReference type="Proteomes" id="UP001150603"/>
    </source>
</evidence>
<feature type="non-terminal residue" evidence="1">
    <location>
        <position position="347"/>
    </location>
</feature>
<dbReference type="Proteomes" id="UP001150603">
    <property type="component" value="Unassembled WGS sequence"/>
</dbReference>
<reference evidence="1" key="1">
    <citation type="submission" date="2022-07" db="EMBL/GenBank/DDBJ databases">
        <title>Phylogenomic reconstructions and comparative analyses of Kickxellomycotina fungi.</title>
        <authorList>
            <person name="Reynolds N.K."/>
            <person name="Stajich J.E."/>
            <person name="Barry K."/>
            <person name="Grigoriev I.V."/>
            <person name="Crous P."/>
            <person name="Smith M.E."/>
        </authorList>
    </citation>
    <scope>NUCLEOTIDE SEQUENCE</scope>
    <source>
        <strain evidence="1">NRRL 5244</strain>
    </source>
</reference>
<proteinExistence type="predicted"/>
<dbReference type="EMBL" id="JANBPW010002931">
    <property type="protein sequence ID" value="KAJ1939173.1"/>
    <property type="molecule type" value="Genomic_DNA"/>
</dbReference>
<organism evidence="1 2">
    <name type="scientific">Linderina macrospora</name>
    <dbReference type="NCBI Taxonomy" id="4868"/>
    <lineage>
        <taxon>Eukaryota</taxon>
        <taxon>Fungi</taxon>
        <taxon>Fungi incertae sedis</taxon>
        <taxon>Zoopagomycota</taxon>
        <taxon>Kickxellomycotina</taxon>
        <taxon>Kickxellomycetes</taxon>
        <taxon>Kickxellales</taxon>
        <taxon>Kickxellaceae</taxon>
        <taxon>Linderina</taxon>
    </lineage>
</organism>
<protein>
    <submittedName>
        <fullName evidence="1">Arp2/3 complex subunit</fullName>
    </submittedName>
</protein>
<name>A0ACC1J6G3_9FUNG</name>
<sequence>MAHRKLDIDALDANNQELTQQMQYLSTKTTSELVSSVDQKSAAVRAAITRGSSAEALERALAEPPYGHGMEAAQAANAQLVSEVLTATRAQDIAGVVGSLSDDAKDVLLKYIYHGLAKPAEFNCGVLLSWHEKVVEAGGLGSIVRVMTDRKTVKPVNYKLPELFDDSELEPLGYVNDENDTDEDYGATRIKTERKLPNDRDVSDDQRSSPPPVVKGASNTLKATKGKARMSTPHADRDSPELSSDEDSVSNYSDEDPESNYSDEDTRASDSEAETAKSEAASTFSLPKSQGYKAKALSKDLRLHILEAKQTMESLLEDRKRDIVRHILLKGDMPDDGQFTNIRKSKQ</sequence>
<evidence type="ECO:0000313" key="1">
    <source>
        <dbReference type="EMBL" id="KAJ1939173.1"/>
    </source>
</evidence>